<keyword evidence="1" id="KW-0472">Membrane</keyword>
<name>A0A2Z5UTC1_9COXI</name>
<evidence type="ECO:0000313" key="3">
    <source>
        <dbReference type="EMBL" id="BBB14678.1"/>
    </source>
</evidence>
<dbReference type="EMBL" id="AP018005">
    <property type="protein sequence ID" value="BBB14678.1"/>
    <property type="molecule type" value="Genomic_DNA"/>
</dbReference>
<dbReference type="KEGG" id="rvi:RVIR1_01400"/>
<evidence type="ECO:0000256" key="1">
    <source>
        <dbReference type="SAM" id="Phobius"/>
    </source>
</evidence>
<keyword evidence="1" id="KW-0812">Transmembrane</keyword>
<keyword evidence="4" id="KW-1185">Reference proteome</keyword>
<evidence type="ECO:0000259" key="2">
    <source>
        <dbReference type="PROSITE" id="PS51724"/>
    </source>
</evidence>
<keyword evidence="1" id="KW-1133">Transmembrane helix</keyword>
<dbReference type="PROSITE" id="PS51724">
    <property type="entry name" value="SPOR"/>
    <property type="match status" value="1"/>
</dbReference>
<dbReference type="AlphaFoldDB" id="A0A2Z5UTC1"/>
<proteinExistence type="predicted"/>
<dbReference type="Gene3D" id="3.30.70.1070">
    <property type="entry name" value="Sporulation related repeat"/>
    <property type="match status" value="1"/>
</dbReference>
<feature type="transmembrane region" description="Helical" evidence="1">
    <location>
        <begin position="21"/>
        <end position="41"/>
    </location>
</feature>
<feature type="domain" description="SPOR" evidence="2">
    <location>
        <begin position="138"/>
        <end position="217"/>
    </location>
</feature>
<gene>
    <name evidence="3" type="ORF">RVIR1_01400</name>
</gene>
<dbReference type="InterPro" id="IPR007730">
    <property type="entry name" value="SPOR-like_dom"/>
</dbReference>
<organism evidence="3 4">
    <name type="scientific">Candidatus Rickettsiella viridis</name>
    <dbReference type="NCBI Taxonomy" id="676208"/>
    <lineage>
        <taxon>Bacteria</taxon>
        <taxon>Pseudomonadati</taxon>
        <taxon>Pseudomonadota</taxon>
        <taxon>Gammaproteobacteria</taxon>
        <taxon>Legionellales</taxon>
        <taxon>Coxiellaceae</taxon>
        <taxon>Rickettsiella</taxon>
    </lineage>
</organism>
<reference evidence="3 4" key="1">
    <citation type="submission" date="2017-03" db="EMBL/GenBank/DDBJ databases">
        <title>The genome sequence of Candidatus Rickettsiella viridis.</title>
        <authorList>
            <person name="Nikoh N."/>
            <person name="Tsuchida T."/>
            <person name="Yamaguchi K."/>
            <person name="Maeda T."/>
            <person name="Shigenobu S."/>
            <person name="Fukatsu T."/>
        </authorList>
    </citation>
    <scope>NUCLEOTIDE SEQUENCE [LARGE SCALE GENOMIC DNA]</scope>
    <source>
        <strain evidence="3 4">Ap-RA04</strain>
    </source>
</reference>
<sequence length="217" mass="23835">MAKDYAKYATYQKVRANRSRFWAVLGLVLVLFALALGLFFFKAHNKQQIAQQAEDKLKQKILEAPAPKPPEPKFDFYNILPQGNLTLSSPSPEAVSTMTEEASVSSSLKKPLDGLLSTTPEQVAIAEAKKQLDQEMSQISNEAYSLILGNFQDVSQAEQYQAQALLKGFPVQSKVVNVDGGVSYQLFMGPYTLAIASQQQKHLNAAGMQAALLKVKP</sequence>
<dbReference type="GO" id="GO:0042834">
    <property type="term" value="F:peptidoglycan binding"/>
    <property type="evidence" value="ECO:0007669"/>
    <property type="project" value="InterPro"/>
</dbReference>
<dbReference type="OrthoDB" id="8558195at2"/>
<dbReference type="Proteomes" id="UP000282483">
    <property type="component" value="Chromosome"/>
</dbReference>
<accession>A0A2Z5UTC1</accession>
<dbReference type="RefSeq" id="WP_126322200.1">
    <property type="nucleotide sequence ID" value="NZ_AP018005.1"/>
</dbReference>
<dbReference type="SUPFAM" id="SSF110997">
    <property type="entry name" value="Sporulation related repeat"/>
    <property type="match status" value="1"/>
</dbReference>
<dbReference type="InterPro" id="IPR036680">
    <property type="entry name" value="SPOR-like_sf"/>
</dbReference>
<protein>
    <recommendedName>
        <fullName evidence="2">SPOR domain-containing protein</fullName>
    </recommendedName>
</protein>
<dbReference type="Pfam" id="PF05036">
    <property type="entry name" value="SPOR"/>
    <property type="match status" value="1"/>
</dbReference>
<evidence type="ECO:0000313" key="4">
    <source>
        <dbReference type="Proteomes" id="UP000282483"/>
    </source>
</evidence>